<evidence type="ECO:0000313" key="8">
    <source>
        <dbReference type="EMBL" id="GJE88764.1"/>
    </source>
</evidence>
<dbReference type="Proteomes" id="UP000703269">
    <property type="component" value="Unassembled WGS sequence"/>
</dbReference>
<keyword evidence="9" id="KW-1185">Reference proteome</keyword>
<feature type="transmembrane region" description="Helical" evidence="7">
    <location>
        <begin position="123"/>
        <end position="140"/>
    </location>
</feature>
<feature type="region of interest" description="Disordered" evidence="6">
    <location>
        <begin position="280"/>
        <end position="319"/>
    </location>
</feature>
<feature type="transmembrane region" description="Helical" evidence="7">
    <location>
        <begin position="188"/>
        <end position="209"/>
    </location>
</feature>
<reference evidence="8 9" key="1">
    <citation type="submission" date="2021-08" db="EMBL/GenBank/DDBJ databases">
        <title>Draft Genome Sequence of Phanerochaete sordida strain YK-624.</title>
        <authorList>
            <person name="Mori T."/>
            <person name="Dohra H."/>
            <person name="Suzuki T."/>
            <person name="Kawagishi H."/>
            <person name="Hirai H."/>
        </authorList>
    </citation>
    <scope>NUCLEOTIDE SEQUENCE [LARGE SCALE GENOMIC DNA]</scope>
    <source>
        <strain evidence="8 9">YK-624</strain>
    </source>
</reference>
<dbReference type="InterPro" id="IPR043476">
    <property type="entry name" value="Yro2-like_7TM"/>
</dbReference>
<dbReference type="Gene3D" id="1.20.1070.10">
    <property type="entry name" value="Rhodopsin 7-helix transmembrane proteins"/>
    <property type="match status" value="1"/>
</dbReference>
<name>A0A9P3LBP6_9APHY</name>
<keyword evidence="5 7" id="KW-0472">Membrane</keyword>
<dbReference type="SUPFAM" id="SSF81321">
    <property type="entry name" value="Family A G protein-coupled receptor-like"/>
    <property type="match status" value="1"/>
</dbReference>
<evidence type="ECO:0000256" key="2">
    <source>
        <dbReference type="ARBA" id="ARBA00008130"/>
    </source>
</evidence>
<feature type="transmembrane region" description="Helical" evidence="7">
    <location>
        <begin position="95"/>
        <end position="116"/>
    </location>
</feature>
<dbReference type="GO" id="GO:0005886">
    <property type="term" value="C:plasma membrane"/>
    <property type="evidence" value="ECO:0007669"/>
    <property type="project" value="TreeGrafter"/>
</dbReference>
<dbReference type="PANTHER" id="PTHR28286">
    <property type="match status" value="1"/>
</dbReference>
<comment type="similarity">
    <text evidence="2">Belongs to the archaeal/bacterial/fungal opsin family.</text>
</comment>
<evidence type="ECO:0000256" key="1">
    <source>
        <dbReference type="ARBA" id="ARBA00004141"/>
    </source>
</evidence>
<evidence type="ECO:0000256" key="5">
    <source>
        <dbReference type="ARBA" id="ARBA00023136"/>
    </source>
</evidence>
<evidence type="ECO:0000256" key="3">
    <source>
        <dbReference type="ARBA" id="ARBA00022692"/>
    </source>
</evidence>
<dbReference type="InterPro" id="IPR001425">
    <property type="entry name" value="Arc/bac/fun_rhodopsins"/>
</dbReference>
<dbReference type="OrthoDB" id="536545at2759"/>
<keyword evidence="4 7" id="KW-1133">Transmembrane helix</keyword>
<evidence type="ECO:0000256" key="4">
    <source>
        <dbReference type="ARBA" id="ARBA00022989"/>
    </source>
</evidence>
<dbReference type="SMART" id="SM01021">
    <property type="entry name" value="Bac_rhodopsin"/>
    <property type="match status" value="1"/>
</dbReference>
<feature type="compositionally biased region" description="Low complexity" evidence="6">
    <location>
        <begin position="280"/>
        <end position="303"/>
    </location>
</feature>
<comment type="subcellular location">
    <subcellularLocation>
        <location evidence="1">Membrane</location>
        <topology evidence="1">Multi-pass membrane protein</topology>
    </subcellularLocation>
</comment>
<dbReference type="PANTHER" id="PTHR28286:SF1">
    <property type="entry name" value="30 KDA HEAT SHOCK PROTEIN-RELATED"/>
    <property type="match status" value="1"/>
</dbReference>
<gene>
    <name evidence="8" type="ORF">PsYK624_048490</name>
</gene>
<dbReference type="EMBL" id="BPQB01000010">
    <property type="protein sequence ID" value="GJE88764.1"/>
    <property type="molecule type" value="Genomic_DNA"/>
</dbReference>
<dbReference type="GO" id="GO:0005783">
    <property type="term" value="C:endoplasmic reticulum"/>
    <property type="evidence" value="ECO:0007669"/>
    <property type="project" value="TreeGrafter"/>
</dbReference>
<keyword evidence="3 7" id="KW-0812">Transmembrane</keyword>
<feature type="transmembrane region" description="Helical" evidence="7">
    <location>
        <begin position="215"/>
        <end position="237"/>
    </location>
</feature>
<dbReference type="AlphaFoldDB" id="A0A9P3LBP6"/>
<dbReference type="Pfam" id="PF01036">
    <property type="entry name" value="Bac_rhodopsin"/>
    <property type="match status" value="1"/>
</dbReference>
<feature type="transmembrane region" description="Helical" evidence="7">
    <location>
        <begin position="50"/>
        <end position="69"/>
    </location>
</feature>
<evidence type="ECO:0000313" key="9">
    <source>
        <dbReference type="Proteomes" id="UP000703269"/>
    </source>
</evidence>
<protein>
    <submittedName>
        <fullName evidence="8">Family A G protein-coupled receptor-like protein</fullName>
    </submittedName>
</protein>
<sequence>MGAVDVNPPNAEIHITDHASDWLWAVFAVMTVSMLGMFGWSHMRPRGTRFFHNIALIILIVSTIAYFSMASDLGATPIATEFRATGTRQIWYVRYIQWFINFPLLLVLVLTATGLALTEILTIAFWSWVVVVCGLVGALVRSSYKWGYFVFGLFALFYIWTAILGFGPHTTFNAGDGMRSGYIRGTGIIAFLTMLYPIAWACSEGANVISPTSEMVWYGILDLLLGPFFLFFFVFGIRNVEYEAFGLRSWKYSDTAAGVVAAPVVAAKAATAPTLATATAPNMTQASPRPASPNAAASVSTAPGTSVETAAGAPTATTV</sequence>
<comment type="caution">
    <text evidence="8">The sequence shown here is derived from an EMBL/GenBank/DDBJ whole genome shotgun (WGS) entry which is preliminary data.</text>
</comment>
<dbReference type="CDD" id="cd15239">
    <property type="entry name" value="7tm_YRO2_fungal-like"/>
    <property type="match status" value="1"/>
</dbReference>
<evidence type="ECO:0000256" key="7">
    <source>
        <dbReference type="SAM" id="Phobius"/>
    </source>
</evidence>
<organism evidence="8 9">
    <name type="scientific">Phanerochaete sordida</name>
    <dbReference type="NCBI Taxonomy" id="48140"/>
    <lineage>
        <taxon>Eukaryota</taxon>
        <taxon>Fungi</taxon>
        <taxon>Dikarya</taxon>
        <taxon>Basidiomycota</taxon>
        <taxon>Agaricomycotina</taxon>
        <taxon>Agaricomycetes</taxon>
        <taxon>Polyporales</taxon>
        <taxon>Phanerochaetaceae</taxon>
        <taxon>Phanerochaete</taxon>
    </lineage>
</organism>
<proteinExistence type="inferred from homology"/>
<evidence type="ECO:0000256" key="6">
    <source>
        <dbReference type="SAM" id="MobiDB-lite"/>
    </source>
</evidence>
<accession>A0A9P3LBP6</accession>
<feature type="transmembrane region" description="Helical" evidence="7">
    <location>
        <begin position="146"/>
        <end position="167"/>
    </location>
</feature>
<feature type="transmembrane region" description="Helical" evidence="7">
    <location>
        <begin position="22"/>
        <end position="43"/>
    </location>
</feature>
<dbReference type="PRINTS" id="PR00251">
    <property type="entry name" value="BACTRLOPSIN"/>
</dbReference>
<keyword evidence="8" id="KW-0675">Receptor</keyword>